<accession>A0AAV0EQ60</accession>
<evidence type="ECO:0000313" key="3">
    <source>
        <dbReference type="Proteomes" id="UP001152523"/>
    </source>
</evidence>
<feature type="region of interest" description="Disordered" evidence="1">
    <location>
        <begin position="1"/>
        <end position="86"/>
    </location>
</feature>
<evidence type="ECO:0000313" key="2">
    <source>
        <dbReference type="EMBL" id="CAH9124959.1"/>
    </source>
</evidence>
<feature type="compositionally biased region" description="Polar residues" evidence="1">
    <location>
        <begin position="64"/>
        <end position="75"/>
    </location>
</feature>
<dbReference type="Pfam" id="PF03004">
    <property type="entry name" value="Transposase_24"/>
    <property type="match status" value="1"/>
</dbReference>
<feature type="compositionally biased region" description="Pro residues" evidence="1">
    <location>
        <begin position="392"/>
        <end position="413"/>
    </location>
</feature>
<dbReference type="Proteomes" id="UP001152523">
    <property type="component" value="Unassembled WGS sequence"/>
</dbReference>
<comment type="caution">
    <text evidence="2">The sequence shown here is derived from an EMBL/GenBank/DDBJ whole genome shotgun (WGS) entry which is preliminary data.</text>
</comment>
<feature type="compositionally biased region" description="Polar residues" evidence="1">
    <location>
        <begin position="32"/>
        <end position="41"/>
    </location>
</feature>
<dbReference type="AlphaFoldDB" id="A0AAV0EQ60"/>
<name>A0AAV0EQ60_9ASTE</name>
<keyword evidence="3" id="KW-1185">Reference proteome</keyword>
<protein>
    <recommendedName>
        <fullName evidence="4">Transposase, Ptta/En/Spm, plant</fullName>
    </recommendedName>
</protein>
<dbReference type="EMBL" id="CAMAPF010000935">
    <property type="protein sequence ID" value="CAH9124959.1"/>
    <property type="molecule type" value="Genomic_DNA"/>
</dbReference>
<sequence length="434" mass="48367">MTSGARNSGLGRGRGRGGSSHSRPRSEESLRTSIGSHSAQGVFNRGPSPDVTSPNRRGDADGSLSRNGEEGSNSRAAAVPNPNNPLITPKDMLCKQFVLTRIKEIIMGNFHGPWTSFQNASEEQRNRWWFLFTNSYRWDPRLNIKMRELFESRGSHWLSKKLTKHRGSDVKPALKPDWVADNYWLTMTVYWASDEFKKRSTVGSKNRNTPAAIQSQYRGGRSCVDAHAEKLAVELNRDPLSIEVYEKCYVPKTGDPPPRVQEVLRKYNDLKEQAASQSDSQISAVEDNDLFLKATPKYKSRRFGHGSRAKTTVLESSSVIGPSGPTPEEVEAIQQKLQAQNDKILQQEKKQQEQDAQMAAMSGCFSAILQQLKTTNPNIVIPEFPFQTQPTPTQPAPTQPAPTQPTPTQPAPTQPGEMNVDEFFADEFPTLNGL</sequence>
<proteinExistence type="predicted"/>
<organism evidence="2 3">
    <name type="scientific">Cuscuta epithymum</name>
    <dbReference type="NCBI Taxonomy" id="186058"/>
    <lineage>
        <taxon>Eukaryota</taxon>
        <taxon>Viridiplantae</taxon>
        <taxon>Streptophyta</taxon>
        <taxon>Embryophyta</taxon>
        <taxon>Tracheophyta</taxon>
        <taxon>Spermatophyta</taxon>
        <taxon>Magnoliopsida</taxon>
        <taxon>eudicotyledons</taxon>
        <taxon>Gunneridae</taxon>
        <taxon>Pentapetalae</taxon>
        <taxon>asterids</taxon>
        <taxon>lamiids</taxon>
        <taxon>Solanales</taxon>
        <taxon>Convolvulaceae</taxon>
        <taxon>Cuscuteae</taxon>
        <taxon>Cuscuta</taxon>
        <taxon>Cuscuta subgen. Cuscuta</taxon>
    </lineage>
</organism>
<reference evidence="2" key="1">
    <citation type="submission" date="2022-07" db="EMBL/GenBank/DDBJ databases">
        <authorList>
            <person name="Macas J."/>
            <person name="Novak P."/>
            <person name="Neumann P."/>
        </authorList>
    </citation>
    <scope>NUCLEOTIDE SEQUENCE</scope>
</reference>
<dbReference type="InterPro" id="IPR004252">
    <property type="entry name" value="Probable_transposase_24"/>
</dbReference>
<gene>
    <name evidence="2" type="ORF">CEPIT_LOCUS26375</name>
</gene>
<evidence type="ECO:0000256" key="1">
    <source>
        <dbReference type="SAM" id="MobiDB-lite"/>
    </source>
</evidence>
<evidence type="ECO:0008006" key="4">
    <source>
        <dbReference type="Google" id="ProtNLM"/>
    </source>
</evidence>
<feature type="region of interest" description="Disordered" evidence="1">
    <location>
        <begin position="385"/>
        <end position="419"/>
    </location>
</feature>